<dbReference type="Gene3D" id="3.40.50.150">
    <property type="entry name" value="Vaccinia Virus protein VP39"/>
    <property type="match status" value="1"/>
</dbReference>
<dbReference type="InterPro" id="IPR029063">
    <property type="entry name" value="SAM-dependent_MTases_sf"/>
</dbReference>
<dbReference type="GO" id="GO:0032259">
    <property type="term" value="P:methylation"/>
    <property type="evidence" value="ECO:0007669"/>
    <property type="project" value="UniProtKB-KW"/>
</dbReference>
<keyword evidence="2" id="KW-0808">Transferase</keyword>
<organism evidence="2 3">
    <name type="scientific">Zwartia hollandica</name>
    <dbReference type="NCBI Taxonomy" id="324606"/>
    <lineage>
        <taxon>Bacteria</taxon>
        <taxon>Pseudomonadati</taxon>
        <taxon>Pseudomonadota</taxon>
        <taxon>Betaproteobacteria</taxon>
        <taxon>Burkholderiales</taxon>
        <taxon>Alcaligenaceae</taxon>
        <taxon>Zwartia</taxon>
    </lineage>
</organism>
<dbReference type="InterPro" id="IPR013216">
    <property type="entry name" value="Methyltransf_11"/>
</dbReference>
<reference evidence="2" key="1">
    <citation type="submission" date="2021-07" db="EMBL/GenBank/DDBJ databases">
        <title>New genus and species of the family Alcaligenaceae.</title>
        <authorList>
            <person name="Hahn M.W."/>
        </authorList>
    </citation>
    <scope>NUCLEOTIDE SEQUENCE</scope>
    <source>
        <strain evidence="2">LF4-65</strain>
    </source>
</reference>
<comment type="caution">
    <text evidence="2">The sequence shown here is derived from an EMBL/GenBank/DDBJ whole genome shotgun (WGS) entry which is preliminary data.</text>
</comment>
<feature type="domain" description="Methyltransferase type 11" evidence="1">
    <location>
        <begin position="95"/>
        <end position="151"/>
    </location>
</feature>
<accession>A0A953NA93</accession>
<proteinExistence type="predicted"/>
<evidence type="ECO:0000259" key="1">
    <source>
        <dbReference type="Pfam" id="PF08241"/>
    </source>
</evidence>
<keyword evidence="2" id="KW-0489">Methyltransferase</keyword>
<dbReference type="Pfam" id="PF08241">
    <property type="entry name" value="Methyltransf_11"/>
    <property type="match status" value="1"/>
</dbReference>
<dbReference type="GO" id="GO:0008757">
    <property type="term" value="F:S-adenosylmethionine-dependent methyltransferase activity"/>
    <property type="evidence" value="ECO:0007669"/>
    <property type="project" value="InterPro"/>
</dbReference>
<dbReference type="AlphaFoldDB" id="A0A953NA93"/>
<dbReference type="Proteomes" id="UP000739565">
    <property type="component" value="Unassembled WGS sequence"/>
</dbReference>
<dbReference type="EMBL" id="JAHXRI010000006">
    <property type="protein sequence ID" value="MBZ1350577.1"/>
    <property type="molecule type" value="Genomic_DNA"/>
</dbReference>
<gene>
    <name evidence="2" type="ORF">KZZ10_07940</name>
</gene>
<keyword evidence="3" id="KW-1185">Reference proteome</keyword>
<dbReference type="SUPFAM" id="SSF53335">
    <property type="entry name" value="S-adenosyl-L-methionine-dependent methyltransferases"/>
    <property type="match status" value="1"/>
</dbReference>
<evidence type="ECO:0000313" key="3">
    <source>
        <dbReference type="Proteomes" id="UP000739565"/>
    </source>
</evidence>
<sequence>MPGARWLAAIFSVGIFNYGKHVSTTQSSIVSLGDWLQTDSGQYAREWEQARFDAIVADVFGYNAIQLGTPELDLLRANRMPVKAYCGANLPLEKHAGDWVGVVQAEPEFLPFETQSIDLLVLFHGLELTEHPHEVLREVDRVLVPEGRIVLSGFNPWSLWGARNRLPGKKYLPVAPNAQVSLPRLKDWFKLLSFDIDLGHFGCYVPPFATKKWIERFSFAEQAGNRWWPVCGGVYVVSAVKRVPGMRLLTPRWKARQSKRVAARAAGVALQHHTDRVIEPPDHN</sequence>
<protein>
    <submittedName>
        <fullName evidence="2">Class I SAM-dependent methyltransferase</fullName>
    </submittedName>
</protein>
<evidence type="ECO:0000313" key="2">
    <source>
        <dbReference type="EMBL" id="MBZ1350577.1"/>
    </source>
</evidence>
<name>A0A953NA93_9BURK</name>